<feature type="compositionally biased region" description="Low complexity" evidence="1">
    <location>
        <begin position="350"/>
        <end position="359"/>
    </location>
</feature>
<accession>A0A811L0N7</accession>
<evidence type="ECO:0000256" key="1">
    <source>
        <dbReference type="SAM" id="MobiDB-lite"/>
    </source>
</evidence>
<feature type="transmembrane region" description="Helical" evidence="2">
    <location>
        <begin position="511"/>
        <end position="531"/>
    </location>
</feature>
<keyword evidence="4" id="KW-1185">Reference proteome</keyword>
<feature type="transmembrane region" description="Helical" evidence="2">
    <location>
        <begin position="626"/>
        <end position="649"/>
    </location>
</feature>
<dbReference type="OrthoDB" id="5820369at2759"/>
<evidence type="ECO:0000256" key="2">
    <source>
        <dbReference type="SAM" id="Phobius"/>
    </source>
</evidence>
<feature type="transmembrane region" description="Helical" evidence="2">
    <location>
        <begin position="601"/>
        <end position="620"/>
    </location>
</feature>
<dbReference type="SUPFAM" id="SSF103473">
    <property type="entry name" value="MFS general substrate transporter"/>
    <property type="match status" value="1"/>
</dbReference>
<keyword evidence="2" id="KW-1133">Transmembrane helix</keyword>
<feature type="transmembrane region" description="Helical" evidence="2">
    <location>
        <begin position="133"/>
        <end position="152"/>
    </location>
</feature>
<evidence type="ECO:0000313" key="3">
    <source>
        <dbReference type="EMBL" id="CAD5221129.1"/>
    </source>
</evidence>
<feature type="transmembrane region" description="Helical" evidence="2">
    <location>
        <begin position="567"/>
        <end position="589"/>
    </location>
</feature>
<evidence type="ECO:0000313" key="4">
    <source>
        <dbReference type="Proteomes" id="UP000614601"/>
    </source>
</evidence>
<protein>
    <submittedName>
        <fullName evidence="3">Uncharacterized protein</fullName>
    </submittedName>
</protein>
<feature type="transmembrane region" description="Helical" evidence="2">
    <location>
        <begin position="159"/>
        <end position="178"/>
    </location>
</feature>
<gene>
    <name evidence="3" type="ORF">BOKJ2_LOCUS9290</name>
</gene>
<feature type="transmembrane region" description="Helical" evidence="2">
    <location>
        <begin position="94"/>
        <end position="113"/>
    </location>
</feature>
<name>A0A811L0N7_9BILA</name>
<dbReference type="Proteomes" id="UP000783686">
    <property type="component" value="Unassembled WGS sequence"/>
</dbReference>
<dbReference type="EMBL" id="CAJFDH010000004">
    <property type="protein sequence ID" value="CAD5221129.1"/>
    <property type="molecule type" value="Genomic_DNA"/>
</dbReference>
<organism evidence="3 4">
    <name type="scientific">Bursaphelenchus okinawaensis</name>
    <dbReference type="NCBI Taxonomy" id="465554"/>
    <lineage>
        <taxon>Eukaryota</taxon>
        <taxon>Metazoa</taxon>
        <taxon>Ecdysozoa</taxon>
        <taxon>Nematoda</taxon>
        <taxon>Chromadorea</taxon>
        <taxon>Rhabditida</taxon>
        <taxon>Tylenchina</taxon>
        <taxon>Tylenchomorpha</taxon>
        <taxon>Aphelenchoidea</taxon>
        <taxon>Aphelenchoididae</taxon>
        <taxon>Bursaphelenchus</taxon>
    </lineage>
</organism>
<feature type="transmembrane region" description="Helical" evidence="2">
    <location>
        <begin position="471"/>
        <end position="491"/>
    </location>
</feature>
<keyword evidence="2" id="KW-0472">Membrane</keyword>
<dbReference type="EMBL" id="CAJFCW020000004">
    <property type="protein sequence ID" value="CAG9114621.1"/>
    <property type="molecule type" value="Genomic_DNA"/>
</dbReference>
<sequence length="716" mass="80228">MNTHEGADILSKLGILNSNEESPNKMKTTRLDGRRSRSSQRRQRASSLSDDSEDEIVFDRNALLNARKRRRRRRSSSRSTSDLNSIPESKRCKITCLFLTFLLMGMSTAYLAFKRPKVVYETASEQLSDYSSILTYGGLGYLIGTYLLSLIFTRLNAFIALFLLVVALICLTGFLVYSTSVSTIILLFTLQQMVYGAMEKGGFLMVHGIFKGNTKLFFMLIAAYSLGAGIGGTVAQDRVFWASAKNDQSLRVKRELMPVFNFENSTLPFLEVATRPHSAVGIETDENPKTQENQERRKDIEDKKNKEIATKLLEDKEKLKNNLPLTKAAENTIKNRTESSDETVEKTSKKPSTTTTVAATKTTSATKLVTQAMEKKEKMLNFSRSRNRLATDPPSIFSNMKEKVEENVLQLSDLQYMVAPLFMPVYSILAFITVAAFVVGFCACCLRFQCIADVRIAQLDLDVNSYPEDTWLVTFLSVWSTGFQAIPEFLLINGLPALIHNYINDVTVEQGMLFCSSFWFASFLARLFFVWRDDLAISVKTLKLYYLIGFPTVLLTFPLYTPSEATVFAGLMAIAIFVLPLPLITSLWAHTKLKNSPSITTLRYFLAMSSIRLSAPSLAIRADSFAIGSTIALSMVLSVLLIVFMVNIVERIGKERKIDQLTGELNGQPRVSIGAHYTPKTKKNGKYDMLMADESDADVEMDVVFQNENSESSDSD</sequence>
<feature type="compositionally biased region" description="Basic and acidic residues" evidence="1">
    <location>
        <begin position="333"/>
        <end position="348"/>
    </location>
</feature>
<feature type="region of interest" description="Disordered" evidence="1">
    <location>
        <begin position="329"/>
        <end position="359"/>
    </location>
</feature>
<dbReference type="AlphaFoldDB" id="A0A811L0N7"/>
<dbReference type="InterPro" id="IPR036259">
    <property type="entry name" value="MFS_trans_sf"/>
</dbReference>
<reference evidence="3" key="1">
    <citation type="submission" date="2020-09" db="EMBL/GenBank/DDBJ databases">
        <authorList>
            <person name="Kikuchi T."/>
        </authorList>
    </citation>
    <scope>NUCLEOTIDE SEQUENCE</scope>
    <source>
        <strain evidence="3">SH1</strain>
    </source>
</reference>
<comment type="caution">
    <text evidence="3">The sequence shown here is derived from an EMBL/GenBank/DDBJ whole genome shotgun (WGS) entry which is preliminary data.</text>
</comment>
<dbReference type="Proteomes" id="UP000614601">
    <property type="component" value="Unassembled WGS sequence"/>
</dbReference>
<proteinExistence type="predicted"/>
<feature type="transmembrane region" description="Helical" evidence="2">
    <location>
        <begin position="425"/>
        <end position="450"/>
    </location>
</feature>
<feature type="region of interest" description="Disordered" evidence="1">
    <location>
        <begin position="1"/>
        <end position="50"/>
    </location>
</feature>
<feature type="region of interest" description="Disordered" evidence="1">
    <location>
        <begin position="280"/>
        <end position="304"/>
    </location>
</feature>
<feature type="transmembrane region" description="Helical" evidence="2">
    <location>
        <begin position="543"/>
        <end position="561"/>
    </location>
</feature>
<keyword evidence="2" id="KW-0812">Transmembrane</keyword>
<feature type="compositionally biased region" description="Basic and acidic residues" evidence="1">
    <location>
        <begin position="286"/>
        <end position="304"/>
    </location>
</feature>